<dbReference type="EMBL" id="FUWG01000002">
    <property type="protein sequence ID" value="SJZ29886.1"/>
    <property type="molecule type" value="Genomic_DNA"/>
</dbReference>
<sequence length="148" mass="17043">MKKNRKDAQRTGFASELYVLSLLQRVGANAFMSFGNTKKVDIIVQKGSEALTIDVKGGSNSFPLNKKYKENLKDKNHYYIFVDYKGKFEDITVIPDIYIVPSVEMNFVREYDTKASNHRFNVLKNDIKEKFTNDLSIFVEEKTNGLVQ</sequence>
<name>A0A1T4JI90_TREPO</name>
<proteinExistence type="predicted"/>
<evidence type="ECO:0000313" key="1">
    <source>
        <dbReference type="EMBL" id="SJZ29886.1"/>
    </source>
</evidence>
<gene>
    <name evidence="1" type="ORF">SAMN02745149_00322</name>
</gene>
<evidence type="ECO:0008006" key="3">
    <source>
        <dbReference type="Google" id="ProtNLM"/>
    </source>
</evidence>
<dbReference type="InterPro" id="IPR011856">
    <property type="entry name" value="tRNA_endonuc-like_dom_sf"/>
</dbReference>
<organism evidence="1 2">
    <name type="scientific">Treponema porcinum</name>
    <dbReference type="NCBI Taxonomy" id="261392"/>
    <lineage>
        <taxon>Bacteria</taxon>
        <taxon>Pseudomonadati</taxon>
        <taxon>Spirochaetota</taxon>
        <taxon>Spirochaetia</taxon>
        <taxon>Spirochaetales</taxon>
        <taxon>Treponemataceae</taxon>
        <taxon>Treponema</taxon>
    </lineage>
</organism>
<dbReference type="GO" id="GO:0003676">
    <property type="term" value="F:nucleic acid binding"/>
    <property type="evidence" value="ECO:0007669"/>
    <property type="project" value="InterPro"/>
</dbReference>
<dbReference type="Proteomes" id="UP000190423">
    <property type="component" value="Unassembled WGS sequence"/>
</dbReference>
<dbReference type="STRING" id="261392.SAMN02745149_00322"/>
<dbReference type="GeneID" id="78315644"/>
<dbReference type="RefSeq" id="WP_078932232.1">
    <property type="nucleotide sequence ID" value="NZ_FUWG01000002.1"/>
</dbReference>
<dbReference type="AlphaFoldDB" id="A0A1T4JI90"/>
<dbReference type="OrthoDB" id="8450487at2"/>
<reference evidence="1 2" key="1">
    <citation type="submission" date="2017-02" db="EMBL/GenBank/DDBJ databases">
        <authorList>
            <person name="Peterson S.W."/>
        </authorList>
    </citation>
    <scope>NUCLEOTIDE SEQUENCE [LARGE SCALE GENOMIC DNA]</scope>
    <source>
        <strain evidence="1 2">ATCC BAA-908</strain>
    </source>
</reference>
<dbReference type="InterPro" id="IPR011335">
    <property type="entry name" value="Restrct_endonuc-II-like"/>
</dbReference>
<protein>
    <recommendedName>
        <fullName evidence="3">PD(D/E)XK endonuclease domain-containing protein</fullName>
    </recommendedName>
</protein>
<evidence type="ECO:0000313" key="2">
    <source>
        <dbReference type="Proteomes" id="UP000190423"/>
    </source>
</evidence>
<keyword evidence="2" id="KW-1185">Reference proteome</keyword>
<dbReference type="Gene3D" id="3.40.1350.10">
    <property type="match status" value="1"/>
</dbReference>
<accession>A0A1T4JI90</accession>
<dbReference type="SUPFAM" id="SSF52980">
    <property type="entry name" value="Restriction endonuclease-like"/>
    <property type="match status" value="1"/>
</dbReference>